<proteinExistence type="predicted"/>
<dbReference type="RefSeq" id="WP_184191364.1">
    <property type="nucleotide sequence ID" value="NZ_JACHLE010000006.1"/>
</dbReference>
<evidence type="ECO:0000313" key="1">
    <source>
        <dbReference type="EMBL" id="MBB4807949.1"/>
    </source>
</evidence>
<name>A0A840KEG3_9FLAO</name>
<reference evidence="1 2" key="1">
    <citation type="submission" date="2020-08" db="EMBL/GenBank/DDBJ databases">
        <title>Functional genomics of gut bacteria from endangered species of beetles.</title>
        <authorList>
            <person name="Carlos-Shanley C."/>
        </authorList>
    </citation>
    <scope>NUCLEOTIDE SEQUENCE [LARGE SCALE GENOMIC DNA]</scope>
    <source>
        <strain evidence="1 2">S00151</strain>
    </source>
</reference>
<comment type="caution">
    <text evidence="1">The sequence shown here is derived from an EMBL/GenBank/DDBJ whole genome shotgun (WGS) entry which is preliminary data.</text>
</comment>
<evidence type="ECO:0008006" key="3">
    <source>
        <dbReference type="Google" id="ProtNLM"/>
    </source>
</evidence>
<gene>
    <name evidence="1" type="ORF">HNP38_003289</name>
</gene>
<dbReference type="EMBL" id="JACHLE010000006">
    <property type="protein sequence ID" value="MBB4807949.1"/>
    <property type="molecule type" value="Genomic_DNA"/>
</dbReference>
<accession>A0A840KEG3</accession>
<protein>
    <recommendedName>
        <fullName evidence="3">YD repeat-containing protein</fullName>
    </recommendedName>
</protein>
<sequence>MIKNLLKNLPLILVLQSTIIYCQIKSDTIQSQINLKQKVIDANYQKYNSQKINDSGLQSKTSNLAQNPINHNDYYYDEINSLTSSAESNDIFRIEQFNNDLYTGTQDIKIPLFSIQEGDITIPIILTYHTTGIKVDQKASEVGLGWSLIKGPQINRKINIINDWFETNGTIPTYNPRLPEPIGYFRKIRENLPISLYGGTVHLTESLPDEYYVSLKGGMRKFIFTDENSPEELTKTGLKIQALTSNFPNFSNFLPKDFNEFRIIDNDGLKYTFINGGFRKTSSETMELTTSTSSFHGQPISVSDWKVSKIEDVLNNTAIDFEYIINNNSESYPSSSENSYANCSLFTGYYGNPDVTCEKCIILPSTGAASATYKFAVNYNVNILESKKYISKIIYSNGSLVFNYDISNPDYILKSIEQFDKQNRSIKKFTFNYSYFDCVNNTNDLDVCQQRLKLISLGESNKGKYEFFYNNLPLYSYTTSRHDFLGYHTDGQINDNGKGLYYYPGEKEWSILPYDLPIPPMTPDGQFERQKIKIFNNDQSSPYDLKVLPSSNYAKAGILEKIKFPTGGEQSFQYEMNDFLLFGKYEVQGAGLRIKETYLKDQNTIEKRIRYEYKESNNKSSGLLLAPPFIGYPLMTFDMGSNFTEIMDEQNSTISMYFSLYNKTNSNSDIINGSIVGYGRVTKKYDDGSYEEFVFKNDNQNYDLVSQHFSSDSVFPNTPNDYIYGDFKVNNSADLIKYKNFDSYGNGNLLTKSIYNNTGTLIKRIANSYRNNQFTTLKAAYPSTTVFGRINPDEGNFQGLHSWNYGTYRVKYLSYFNDVISSTKTDYYPSGNKSETATYIYIDNYSNKLRKVEKSDGIITEKKYLFDSNYPIGSPEANLQYQFNDIYATESEKTTVNGKTINKQVVKYNNFLIGNNTVPKPSELYKETLSGAEDNIFKILSYNSKGKIIETLMNGIPAVTVWGYNDTLPIVKIVGATYSQVSGYISDIIYKSNMDIDLNSENNLISALDIFRTNPIFNNVEITTYTYDPLIGVTSVTSPSGLREIYKYNSSNRLEKIVDKDGNIIKEFKYNYKQ</sequence>
<evidence type="ECO:0000313" key="2">
    <source>
        <dbReference type="Proteomes" id="UP000592180"/>
    </source>
</evidence>
<dbReference type="Proteomes" id="UP000592180">
    <property type="component" value="Unassembled WGS sequence"/>
</dbReference>
<dbReference type="AlphaFoldDB" id="A0A840KEG3"/>
<keyword evidence="2" id="KW-1185">Reference proteome</keyword>
<organism evidence="1 2">
    <name type="scientific">Chryseobacterium defluvii</name>
    <dbReference type="NCBI Taxonomy" id="160396"/>
    <lineage>
        <taxon>Bacteria</taxon>
        <taxon>Pseudomonadati</taxon>
        <taxon>Bacteroidota</taxon>
        <taxon>Flavobacteriia</taxon>
        <taxon>Flavobacteriales</taxon>
        <taxon>Weeksellaceae</taxon>
        <taxon>Chryseobacterium group</taxon>
        <taxon>Chryseobacterium</taxon>
    </lineage>
</organism>